<dbReference type="Gene3D" id="1.20.1560.10">
    <property type="entry name" value="ABC transporter type 1, transmembrane domain"/>
    <property type="match status" value="1"/>
</dbReference>
<keyword evidence="5 6" id="KW-0472">Membrane</keyword>
<dbReference type="GO" id="GO:0005886">
    <property type="term" value="C:plasma membrane"/>
    <property type="evidence" value="ECO:0007669"/>
    <property type="project" value="UniProtKB-SubCell"/>
</dbReference>
<name>A0A336JRS7_9BRAD</name>
<accession>A0A336JRS7</accession>
<dbReference type="InterPro" id="IPR036640">
    <property type="entry name" value="ABC1_TM_sf"/>
</dbReference>
<feature type="transmembrane region" description="Helical" evidence="6">
    <location>
        <begin position="161"/>
        <end position="180"/>
    </location>
</feature>
<dbReference type="PROSITE" id="PS50929">
    <property type="entry name" value="ABC_TM1F"/>
    <property type="match status" value="1"/>
</dbReference>
<gene>
    <name evidence="8" type="ORF">BJ125_11823</name>
    <name evidence="9" type="ORF">SAMN05892882_11823</name>
</gene>
<proteinExistence type="predicted"/>
<evidence type="ECO:0000259" key="7">
    <source>
        <dbReference type="PROSITE" id="PS50929"/>
    </source>
</evidence>
<dbReference type="EMBL" id="UFQQ01000018">
    <property type="protein sequence ID" value="SSW92270.1"/>
    <property type="molecule type" value="Genomic_DNA"/>
</dbReference>
<evidence type="ECO:0000256" key="1">
    <source>
        <dbReference type="ARBA" id="ARBA00004651"/>
    </source>
</evidence>
<dbReference type="Pfam" id="PF06472">
    <property type="entry name" value="ABC_membrane_2"/>
    <property type="match status" value="1"/>
</dbReference>
<dbReference type="GO" id="GO:0140359">
    <property type="term" value="F:ABC-type transporter activity"/>
    <property type="evidence" value="ECO:0007669"/>
    <property type="project" value="InterPro"/>
</dbReference>
<evidence type="ECO:0000256" key="4">
    <source>
        <dbReference type="ARBA" id="ARBA00022989"/>
    </source>
</evidence>
<dbReference type="InterPro" id="IPR011527">
    <property type="entry name" value="ABC1_TM_dom"/>
</dbReference>
<evidence type="ECO:0000256" key="2">
    <source>
        <dbReference type="ARBA" id="ARBA00022448"/>
    </source>
</evidence>
<evidence type="ECO:0000256" key="3">
    <source>
        <dbReference type="ARBA" id="ARBA00022692"/>
    </source>
</evidence>
<dbReference type="GO" id="GO:0005524">
    <property type="term" value="F:ATP binding"/>
    <property type="evidence" value="ECO:0007669"/>
    <property type="project" value="InterPro"/>
</dbReference>
<reference evidence="9" key="1">
    <citation type="submission" date="2017-08" db="EMBL/GenBank/DDBJ databases">
        <authorList>
            <person name="de Groot N.N."/>
        </authorList>
    </citation>
    <scope>NUCLEOTIDE SEQUENCE [LARGE SCALE GENOMIC DNA]</scope>
    <source>
        <strain evidence="9">JA575</strain>
    </source>
</reference>
<dbReference type="GO" id="GO:0015833">
    <property type="term" value="P:peptide transport"/>
    <property type="evidence" value="ECO:0007669"/>
    <property type="project" value="InterPro"/>
</dbReference>
<organism evidence="9">
    <name type="scientific">Rhodopseudomonas pentothenatexigens</name>
    <dbReference type="NCBI Taxonomy" id="999699"/>
    <lineage>
        <taxon>Bacteria</taxon>
        <taxon>Pseudomonadati</taxon>
        <taxon>Pseudomonadota</taxon>
        <taxon>Alphaproteobacteria</taxon>
        <taxon>Hyphomicrobiales</taxon>
        <taxon>Nitrobacteraceae</taxon>
        <taxon>Rhodopseudomonas</taxon>
    </lineage>
</organism>
<dbReference type="EMBL" id="QRDT01000018">
    <property type="protein sequence ID" value="RED29664.1"/>
    <property type="molecule type" value="Genomic_DNA"/>
</dbReference>
<dbReference type="Proteomes" id="UP000256343">
    <property type="component" value="Unassembled WGS sequence"/>
</dbReference>
<reference evidence="8 10" key="2">
    <citation type="submission" date="2018-07" db="EMBL/GenBank/DDBJ databases">
        <title>Genomic Encyclopedia of Archaeal and Bacterial Type Strains, Phase II (KMG-II): from individual species to whole genera.</title>
        <authorList>
            <person name="Goeker M."/>
        </authorList>
    </citation>
    <scope>NUCLEOTIDE SEQUENCE [LARGE SCALE GENOMIC DNA]</scope>
    <source>
        <strain evidence="8 10">JA575</strain>
    </source>
</reference>
<feature type="transmembrane region" description="Helical" evidence="6">
    <location>
        <begin position="81"/>
        <end position="103"/>
    </location>
</feature>
<feature type="transmembrane region" description="Helical" evidence="6">
    <location>
        <begin position="200"/>
        <end position="220"/>
    </location>
</feature>
<dbReference type="PANTHER" id="PTHR11384">
    <property type="entry name" value="ATP-BINDING CASSETTE, SUB-FAMILY D MEMBER"/>
    <property type="match status" value="1"/>
</dbReference>
<evidence type="ECO:0000256" key="5">
    <source>
        <dbReference type="ARBA" id="ARBA00023136"/>
    </source>
</evidence>
<evidence type="ECO:0000313" key="8">
    <source>
        <dbReference type="EMBL" id="RED29664.1"/>
    </source>
</evidence>
<sequence>MLRALYRVMGLFSHNDSNGHNLTGFWLLSRRFWLSGKPRVTGLIAVLIGVVLAQLLVQFYLNLWNRHFFDALERRDADALWMQTGMFVLLAATSVMVAATSVWGRMTGQRKWRESMTCEILERWSRKDHNVPIDGTDHGAENPEYRLAEDVRIATDSPVDLILAFLSSVLTALTFFSVLWSVGGSINVGLFGYNAEIPGYLVVGVIGYSTVMTAMMLWFGRRMTSISERRNQNEAEFRAAAEVLRGGRPASEADERAWMAKLARRLQEVLRSWRELCWQLVDMTLVSHSNFLFAPVAAYFLCFPKYLSGAMTLGEVTQSAAAFVTVQGAVNWLVDNYQRLADWRSSANRVAALLAAIDQMPDRNPAAPAEPSRELAPS</sequence>
<protein>
    <submittedName>
        <fullName evidence="9">ABC transporter transmembrane protein</fullName>
    </submittedName>
</protein>
<keyword evidence="2" id="KW-0813">Transport</keyword>
<dbReference type="GO" id="GO:1904680">
    <property type="term" value="F:peptide transmembrane transporter activity"/>
    <property type="evidence" value="ECO:0007669"/>
    <property type="project" value="InterPro"/>
</dbReference>
<dbReference type="Proteomes" id="UP000252631">
    <property type="component" value="Unassembled WGS sequence"/>
</dbReference>
<feature type="domain" description="ABC transmembrane type-1" evidence="7">
    <location>
        <begin position="45"/>
        <end position="342"/>
    </location>
</feature>
<dbReference type="InterPro" id="IPR050835">
    <property type="entry name" value="ABC_transporter_sub-D"/>
</dbReference>
<dbReference type="AlphaFoldDB" id="A0A336JRS7"/>
<keyword evidence="3 6" id="KW-0812">Transmembrane</keyword>
<comment type="subcellular location">
    <subcellularLocation>
        <location evidence="1">Cell membrane</location>
        <topology evidence="1">Multi-pass membrane protein</topology>
    </subcellularLocation>
</comment>
<evidence type="ECO:0000256" key="6">
    <source>
        <dbReference type="SAM" id="Phobius"/>
    </source>
</evidence>
<keyword evidence="4 6" id="KW-1133">Transmembrane helix</keyword>
<evidence type="ECO:0000313" key="9">
    <source>
        <dbReference type="EMBL" id="SSW92270.1"/>
    </source>
</evidence>
<dbReference type="SUPFAM" id="SSF90123">
    <property type="entry name" value="ABC transporter transmembrane region"/>
    <property type="match status" value="1"/>
</dbReference>
<keyword evidence="10" id="KW-1185">Reference proteome</keyword>
<dbReference type="PANTHER" id="PTHR11384:SF59">
    <property type="entry name" value="LYSOSOMAL COBALAMIN TRANSPORTER ABCD4"/>
    <property type="match status" value="1"/>
</dbReference>
<evidence type="ECO:0000313" key="10">
    <source>
        <dbReference type="Proteomes" id="UP000256343"/>
    </source>
</evidence>
<feature type="transmembrane region" description="Helical" evidence="6">
    <location>
        <begin position="40"/>
        <end position="61"/>
    </location>
</feature>